<feature type="signal peptide" evidence="2">
    <location>
        <begin position="1"/>
        <end position="22"/>
    </location>
</feature>
<dbReference type="Proteomes" id="UP000030111">
    <property type="component" value="Unassembled WGS sequence"/>
</dbReference>
<evidence type="ECO:0000313" key="5">
    <source>
        <dbReference type="Proteomes" id="UP000030111"/>
    </source>
</evidence>
<gene>
    <name evidence="4" type="ORF">Q766_08775</name>
</gene>
<evidence type="ECO:0000256" key="1">
    <source>
        <dbReference type="SAM" id="Phobius"/>
    </source>
</evidence>
<keyword evidence="1" id="KW-0812">Transmembrane</keyword>
<keyword evidence="5" id="KW-1185">Reference proteome</keyword>
<proteinExistence type="predicted"/>
<dbReference type="RefSeq" id="WP_026990923.1">
    <property type="nucleotide sequence ID" value="NZ_AUGP01000018.1"/>
</dbReference>
<keyword evidence="1" id="KW-1133">Transmembrane helix</keyword>
<sequence>MQTLKVVLLLLVTTLFSNTLVAQVQLSDRATISLITCGPGNELYSVFGHTAVRVHDPLVGLDVVYNFGTFDFDTPNFYLKFVKGDLQYFVSASSYEDFVYTYQYYNRDVFEQQLNLSPLQKQQIATELSTTLHSDKRFYTYKFFDRNCTTMVGDIFNKYIPEKISMKNADEGKTNREIIYERLGNSFYENLGISLIFGHKTDAIMYKLFLPQQLLEGVGNTTLTTGPLAQPTVTVFKANAQQQTSLWNNCYTYAFACLLLMYLSGKAVLQRSLLAIFGLLGVFFCTVGFYSFHAEIALNYNALLINPLFLVLLYFIFAKKHEAVKLTAFICFGCIAVYIAWMINKPHFLIVLPLAALIIILLIRAIQFSKNAVTKA</sequence>
<keyword evidence="1" id="KW-0472">Membrane</keyword>
<feature type="transmembrane region" description="Helical" evidence="1">
    <location>
        <begin position="272"/>
        <end position="292"/>
    </location>
</feature>
<dbReference type="OrthoDB" id="319167at2"/>
<feature type="transmembrane region" description="Helical" evidence="1">
    <location>
        <begin position="324"/>
        <end position="341"/>
    </location>
</feature>
<accession>A0A0A2MPH3</accession>
<keyword evidence="2" id="KW-0732">Signal</keyword>
<dbReference type="EMBL" id="JRLY01000005">
    <property type="protein sequence ID" value="KGO93383.1"/>
    <property type="molecule type" value="Genomic_DNA"/>
</dbReference>
<feature type="chain" id="PRO_5001992643" description="Lnb N-terminal periplasmic domain-containing protein" evidence="2">
    <location>
        <begin position="23"/>
        <end position="376"/>
    </location>
</feature>
<comment type="caution">
    <text evidence="4">The sequence shown here is derived from an EMBL/GenBank/DDBJ whole genome shotgun (WGS) entry which is preliminary data.</text>
</comment>
<organism evidence="4 5">
    <name type="scientific">Flavobacterium subsaxonicum WB 4.1-42 = DSM 21790</name>
    <dbReference type="NCBI Taxonomy" id="1121898"/>
    <lineage>
        <taxon>Bacteria</taxon>
        <taxon>Pseudomonadati</taxon>
        <taxon>Bacteroidota</taxon>
        <taxon>Flavobacteriia</taxon>
        <taxon>Flavobacteriales</taxon>
        <taxon>Flavobacteriaceae</taxon>
        <taxon>Flavobacterium</taxon>
    </lineage>
</organism>
<evidence type="ECO:0000256" key="2">
    <source>
        <dbReference type="SAM" id="SignalP"/>
    </source>
</evidence>
<dbReference type="AlphaFoldDB" id="A0A0A2MPH3"/>
<dbReference type="eggNOG" id="ENOG502Z87C">
    <property type="taxonomic scope" value="Bacteria"/>
</dbReference>
<dbReference type="InterPro" id="IPR025178">
    <property type="entry name" value="Lnb_N"/>
</dbReference>
<evidence type="ECO:0000259" key="3">
    <source>
        <dbReference type="Pfam" id="PF13387"/>
    </source>
</evidence>
<dbReference type="Pfam" id="PF13387">
    <property type="entry name" value="Lnb_N"/>
    <property type="match status" value="1"/>
</dbReference>
<dbReference type="STRING" id="1121898.GCA_000422725_02108"/>
<name>A0A0A2MPH3_9FLAO</name>
<reference evidence="4 5" key="1">
    <citation type="submission" date="2013-09" db="EMBL/GenBank/DDBJ databases">
        <authorList>
            <person name="Zeng Z."/>
            <person name="Chen C."/>
        </authorList>
    </citation>
    <scope>NUCLEOTIDE SEQUENCE [LARGE SCALE GENOMIC DNA]</scope>
    <source>
        <strain evidence="4 5">WB 4.1-42</strain>
    </source>
</reference>
<feature type="domain" description="Lnb N-terminal periplasmic" evidence="3">
    <location>
        <begin position="28"/>
        <end position="167"/>
    </location>
</feature>
<protein>
    <recommendedName>
        <fullName evidence="3">Lnb N-terminal periplasmic domain-containing protein</fullName>
    </recommendedName>
</protein>
<feature type="transmembrane region" description="Helical" evidence="1">
    <location>
        <begin position="298"/>
        <end position="317"/>
    </location>
</feature>
<evidence type="ECO:0000313" key="4">
    <source>
        <dbReference type="EMBL" id="KGO93383.1"/>
    </source>
</evidence>
<feature type="transmembrane region" description="Helical" evidence="1">
    <location>
        <begin position="347"/>
        <end position="366"/>
    </location>
</feature>
<feature type="transmembrane region" description="Helical" evidence="1">
    <location>
        <begin position="246"/>
        <end position="265"/>
    </location>
</feature>